<dbReference type="PANTHER" id="PTHR47894:SF1">
    <property type="entry name" value="HTH-TYPE TRANSCRIPTIONAL REGULATOR VQSM"/>
    <property type="match status" value="1"/>
</dbReference>
<reference evidence="5 6" key="1">
    <citation type="journal article" date="2011" name="Int. J. Syst. Evol. Microbiol.">
        <title>Zhongshania antarctica gen. nov., sp. nov. and Zhongshania guokunii sp. nov., gammaproteobacteria respectively isolated from coastal attached (fast) ice and surface seawater of the Antarctic.</title>
        <authorList>
            <person name="Li H.J."/>
            <person name="Zhang X.Y."/>
            <person name="Chen C.X."/>
            <person name="Zhang Y.J."/>
            <person name="Gao Z.M."/>
            <person name="Yu Y."/>
            <person name="Chen X.L."/>
            <person name="Chen B."/>
            <person name="Zhang Y.Z."/>
        </authorList>
    </citation>
    <scope>NUCLEOTIDE SEQUENCE [LARGE SCALE GENOMIC DNA]</scope>
    <source>
        <strain evidence="5 6">ZS6-22T</strain>
    </source>
</reference>
<accession>A0ABV3U373</accession>
<dbReference type="SUPFAM" id="SSF46689">
    <property type="entry name" value="Homeodomain-like"/>
    <property type="match status" value="1"/>
</dbReference>
<feature type="domain" description="HTH araC/xylS-type" evidence="4">
    <location>
        <begin position="234"/>
        <end position="332"/>
    </location>
</feature>
<protein>
    <submittedName>
        <fullName evidence="5">AraC family transcriptional regulator</fullName>
    </submittedName>
</protein>
<evidence type="ECO:0000313" key="5">
    <source>
        <dbReference type="EMBL" id="MEX1667434.1"/>
    </source>
</evidence>
<evidence type="ECO:0000256" key="2">
    <source>
        <dbReference type="ARBA" id="ARBA00023125"/>
    </source>
</evidence>
<evidence type="ECO:0000313" key="6">
    <source>
        <dbReference type="Proteomes" id="UP001557485"/>
    </source>
</evidence>
<keyword evidence="1" id="KW-0805">Transcription regulation</keyword>
<gene>
    <name evidence="5" type="ORF">AB4876_00845</name>
</gene>
<keyword evidence="2" id="KW-0238">DNA-binding</keyword>
<organism evidence="5 6">
    <name type="scientific">Zhongshania guokunii</name>
    <dbReference type="NCBI Taxonomy" id="641783"/>
    <lineage>
        <taxon>Bacteria</taxon>
        <taxon>Pseudomonadati</taxon>
        <taxon>Pseudomonadota</taxon>
        <taxon>Gammaproteobacteria</taxon>
        <taxon>Cellvibrionales</taxon>
        <taxon>Spongiibacteraceae</taxon>
        <taxon>Zhongshania</taxon>
    </lineage>
</organism>
<dbReference type="Proteomes" id="UP001557485">
    <property type="component" value="Unassembled WGS sequence"/>
</dbReference>
<name>A0ABV3U373_9GAMM</name>
<dbReference type="PROSITE" id="PS01124">
    <property type="entry name" value="HTH_ARAC_FAMILY_2"/>
    <property type="match status" value="1"/>
</dbReference>
<evidence type="ECO:0000256" key="3">
    <source>
        <dbReference type="ARBA" id="ARBA00023163"/>
    </source>
</evidence>
<keyword evidence="3" id="KW-0804">Transcription</keyword>
<dbReference type="Pfam" id="PF12625">
    <property type="entry name" value="Arabinose_bd"/>
    <property type="match status" value="1"/>
</dbReference>
<keyword evidence="6" id="KW-1185">Reference proteome</keyword>
<dbReference type="RefSeq" id="WP_368379765.1">
    <property type="nucleotide sequence ID" value="NZ_JBFRYA010000001.1"/>
</dbReference>
<dbReference type="InterPro" id="IPR018060">
    <property type="entry name" value="HTH_AraC"/>
</dbReference>
<dbReference type="SMART" id="SM00342">
    <property type="entry name" value="HTH_ARAC"/>
    <property type="match status" value="1"/>
</dbReference>
<dbReference type="PANTHER" id="PTHR47894">
    <property type="entry name" value="HTH-TYPE TRANSCRIPTIONAL REGULATOR GADX"/>
    <property type="match status" value="1"/>
</dbReference>
<dbReference type="InterPro" id="IPR009057">
    <property type="entry name" value="Homeodomain-like_sf"/>
</dbReference>
<dbReference type="PRINTS" id="PR00032">
    <property type="entry name" value="HTHARAC"/>
</dbReference>
<dbReference type="Gene3D" id="1.10.10.60">
    <property type="entry name" value="Homeodomain-like"/>
    <property type="match status" value="1"/>
</dbReference>
<sequence length="336" mass="37573">MTTLQLAQLQVSGDLAGLLRDFMESEGDIHCELYTQLQAFSASSRISFGQWWALLSRLRQRFPTRHIGLELGQRVRPAHLGMLGYLTLASDTVAEALLEFQRYQGLLHDGDRASIELLEERMVLSWSANYGPSTNLSDEVLVGGLLRFVQLMTGRDDLRPLAVDFTFVAPLDTQAYIDVFGAPVRFGQACTALEFPVAYLDLPVSNSDPGLKLLLERQAQAALAVLPHSEGFMQGLRRALLRAMQSGRANSAQVATSLNMSERTLFRRLNEQGLSFKVILAQTRTQLAQEYLRDKRLTLSEIALLLGYSEQSAFNRAFKRETGLSPRRYQQQADGT</sequence>
<proteinExistence type="predicted"/>
<dbReference type="EMBL" id="JBFRYA010000001">
    <property type="protein sequence ID" value="MEX1667434.1"/>
    <property type="molecule type" value="Genomic_DNA"/>
</dbReference>
<dbReference type="InterPro" id="IPR032687">
    <property type="entry name" value="AraC-type_N"/>
</dbReference>
<comment type="caution">
    <text evidence="5">The sequence shown here is derived from an EMBL/GenBank/DDBJ whole genome shotgun (WGS) entry which is preliminary data.</text>
</comment>
<evidence type="ECO:0000256" key="1">
    <source>
        <dbReference type="ARBA" id="ARBA00023015"/>
    </source>
</evidence>
<dbReference type="Pfam" id="PF12833">
    <property type="entry name" value="HTH_18"/>
    <property type="match status" value="1"/>
</dbReference>
<dbReference type="InterPro" id="IPR020449">
    <property type="entry name" value="Tscrpt_reg_AraC-type_HTH"/>
</dbReference>
<evidence type="ECO:0000259" key="4">
    <source>
        <dbReference type="PROSITE" id="PS01124"/>
    </source>
</evidence>